<dbReference type="InterPro" id="IPR003293">
    <property type="entry name" value="Nudix_hydrolase6-like"/>
</dbReference>
<dbReference type="PaxDb" id="4097-A0A1S3XEB1"/>
<dbReference type="InterPro" id="IPR015797">
    <property type="entry name" value="NUDIX_hydrolase-like_dom_sf"/>
</dbReference>
<protein>
    <submittedName>
        <fullName evidence="3">Nudix hydrolase 8-like</fullName>
    </submittedName>
</protein>
<name>A0A1S3XEB1_TOBAC</name>
<dbReference type="PROSITE" id="PS00893">
    <property type="entry name" value="NUDIX_BOX"/>
    <property type="match status" value="1"/>
</dbReference>
<dbReference type="InterPro" id="IPR000086">
    <property type="entry name" value="NUDIX_hydrolase_dom"/>
</dbReference>
<dbReference type="RefSeq" id="XP_016438200.1">
    <property type="nucleotide sequence ID" value="XM_016582714.1"/>
</dbReference>
<gene>
    <name evidence="3" type="primary">LOC107764175</name>
</gene>
<dbReference type="PROSITE" id="PS51462">
    <property type="entry name" value="NUDIX"/>
    <property type="match status" value="1"/>
</dbReference>
<evidence type="ECO:0000313" key="3">
    <source>
        <dbReference type="RefSeq" id="XP_016438200.1"/>
    </source>
</evidence>
<dbReference type="AlphaFoldDB" id="A0A1S3XEB1"/>
<dbReference type="OMA" id="MTCESSL"/>
<feature type="domain" description="Nudix hydrolase" evidence="2">
    <location>
        <begin position="8"/>
        <end position="83"/>
    </location>
</feature>
<dbReference type="SMR" id="A0A1S3XEB1"/>
<accession>A0A1S3XEB1</accession>
<sequence>MTCESSLTSSSTSRVALLNMHSKYSVLVLLVVQEKHSAPALSGLWKIPTGFILESEEIFTGVVREVKEETGIDTEFVEVMAFR</sequence>
<organism evidence="3">
    <name type="scientific">Nicotiana tabacum</name>
    <name type="common">Common tobacco</name>
    <dbReference type="NCBI Taxonomy" id="4097"/>
    <lineage>
        <taxon>Eukaryota</taxon>
        <taxon>Viridiplantae</taxon>
        <taxon>Streptophyta</taxon>
        <taxon>Embryophyta</taxon>
        <taxon>Tracheophyta</taxon>
        <taxon>Spermatophyta</taxon>
        <taxon>Magnoliopsida</taxon>
        <taxon>eudicotyledons</taxon>
        <taxon>Gunneridae</taxon>
        <taxon>Pentapetalae</taxon>
        <taxon>asterids</taxon>
        <taxon>lamiids</taxon>
        <taxon>Solanales</taxon>
        <taxon>Solanaceae</taxon>
        <taxon>Nicotianoideae</taxon>
        <taxon>Nicotianeae</taxon>
        <taxon>Nicotiana</taxon>
    </lineage>
</organism>
<dbReference type="KEGG" id="nta:107764175"/>
<dbReference type="GO" id="GO:0016787">
    <property type="term" value="F:hydrolase activity"/>
    <property type="evidence" value="ECO:0007669"/>
    <property type="project" value="UniProtKB-KW"/>
</dbReference>
<dbReference type="PANTHER" id="PTHR13994">
    <property type="entry name" value="NUDIX HYDROLASE RELATED"/>
    <property type="match status" value="1"/>
</dbReference>
<evidence type="ECO:0000256" key="1">
    <source>
        <dbReference type="ARBA" id="ARBA00022801"/>
    </source>
</evidence>
<proteinExistence type="predicted"/>
<dbReference type="SUPFAM" id="SSF55811">
    <property type="entry name" value="Nudix"/>
    <property type="match status" value="1"/>
</dbReference>
<dbReference type="InterPro" id="IPR020084">
    <property type="entry name" value="NUDIX_hydrolase_CS"/>
</dbReference>
<dbReference type="Pfam" id="PF00293">
    <property type="entry name" value="NUDIX"/>
    <property type="match status" value="1"/>
</dbReference>
<dbReference type="OrthoDB" id="447842at2759"/>
<dbReference type="Gene3D" id="3.90.79.10">
    <property type="entry name" value="Nucleoside Triphosphate Pyrophosphohydrolase"/>
    <property type="match status" value="1"/>
</dbReference>
<keyword evidence="1" id="KW-0378">Hydrolase</keyword>
<reference evidence="3" key="1">
    <citation type="submission" date="2025-08" db="UniProtKB">
        <authorList>
            <consortium name="RefSeq"/>
        </authorList>
    </citation>
    <scope>IDENTIFICATION</scope>
</reference>
<dbReference type="PANTHER" id="PTHR13994:SF13">
    <property type="entry name" value="FI03680P"/>
    <property type="match status" value="1"/>
</dbReference>
<evidence type="ECO:0000259" key="2">
    <source>
        <dbReference type="PROSITE" id="PS51462"/>
    </source>
</evidence>